<dbReference type="InterPro" id="IPR007866">
    <property type="entry name" value="TRIC_channel"/>
</dbReference>
<keyword evidence="5 13" id="KW-0812">Transmembrane</keyword>
<evidence type="ECO:0000256" key="12">
    <source>
        <dbReference type="SAM" id="MobiDB-lite"/>
    </source>
</evidence>
<keyword evidence="7" id="KW-0630">Potassium</keyword>
<gene>
    <name evidence="14" type="ORF">WJX84_002026</name>
</gene>
<protein>
    <submittedName>
        <fullName evidence="14">Uncharacterized protein</fullName>
    </submittedName>
</protein>
<evidence type="ECO:0000256" key="8">
    <source>
        <dbReference type="ARBA" id="ARBA00022989"/>
    </source>
</evidence>
<dbReference type="EMBL" id="JALJOV010001151">
    <property type="protein sequence ID" value="KAK9853347.1"/>
    <property type="molecule type" value="Genomic_DNA"/>
</dbReference>
<feature type="region of interest" description="Disordered" evidence="12">
    <location>
        <begin position="209"/>
        <end position="258"/>
    </location>
</feature>
<dbReference type="Pfam" id="PF05197">
    <property type="entry name" value="TRIC"/>
    <property type="match status" value="1"/>
</dbReference>
<comment type="caution">
    <text evidence="14">The sequence shown here is derived from an EMBL/GenBank/DDBJ whole genome shotgun (WGS) entry which is preliminary data.</text>
</comment>
<dbReference type="Proteomes" id="UP001485043">
    <property type="component" value="Unassembled WGS sequence"/>
</dbReference>
<evidence type="ECO:0000256" key="9">
    <source>
        <dbReference type="ARBA" id="ARBA00023065"/>
    </source>
</evidence>
<dbReference type="PANTHER" id="PTHR12454">
    <property type="entry name" value="TRIMERIC INTRACELLULAR CATION CHANNEL"/>
    <property type="match status" value="1"/>
</dbReference>
<sequence length="258" mass="27512">MREKYLLSYWAGMLLATGGGVITSLLLDEPVPFFKSNVLGVTWTLCWWLMLYFPYNLVFKLHSVLPVRLATKSCMNILRAQLLVSRVNQAVKLFPRVPMAPIVLGTLAACGGKFIVDAVNLAMGNQSGTSEIAAPTFVSRSAFQGTLLYYGLVHVLRSVGPQEGGAIMVALFVGHGIMAELTGWNLDWTYPVARLGHAISNTPMPELAGQRAAGADAKGTAAGKRKSKTGASASSSSQDLSKPARQASNVGKAEAKQA</sequence>
<dbReference type="GO" id="GO:0042802">
    <property type="term" value="F:identical protein binding"/>
    <property type="evidence" value="ECO:0007669"/>
    <property type="project" value="InterPro"/>
</dbReference>
<dbReference type="GO" id="GO:0016020">
    <property type="term" value="C:membrane"/>
    <property type="evidence" value="ECO:0007669"/>
    <property type="project" value="InterPro"/>
</dbReference>
<keyword evidence="10 13" id="KW-0472">Membrane</keyword>
<evidence type="ECO:0000256" key="7">
    <source>
        <dbReference type="ARBA" id="ARBA00022958"/>
    </source>
</evidence>
<dbReference type="GO" id="GO:0005267">
    <property type="term" value="F:potassium channel activity"/>
    <property type="evidence" value="ECO:0007669"/>
    <property type="project" value="UniProtKB-KW"/>
</dbReference>
<proteinExistence type="inferred from homology"/>
<keyword evidence="6" id="KW-0631">Potassium channel</keyword>
<feature type="compositionally biased region" description="Low complexity" evidence="12">
    <location>
        <begin position="212"/>
        <end position="222"/>
    </location>
</feature>
<keyword evidence="11" id="KW-0407">Ion channel</keyword>
<dbReference type="PANTHER" id="PTHR12454:SF11">
    <property type="entry name" value="GH25683P"/>
    <property type="match status" value="1"/>
</dbReference>
<feature type="transmembrane region" description="Helical" evidence="13">
    <location>
        <begin position="7"/>
        <end position="27"/>
    </location>
</feature>
<evidence type="ECO:0000256" key="3">
    <source>
        <dbReference type="ARBA" id="ARBA00022448"/>
    </source>
</evidence>
<keyword evidence="3" id="KW-0813">Transport</keyword>
<accession>A0AAW1SQG5</accession>
<comment type="subcellular location">
    <subcellularLocation>
        <location evidence="1">Endomembrane system</location>
        <topology evidence="1">Multi-pass membrane protein</topology>
    </subcellularLocation>
</comment>
<evidence type="ECO:0000256" key="6">
    <source>
        <dbReference type="ARBA" id="ARBA00022826"/>
    </source>
</evidence>
<evidence type="ECO:0000256" key="11">
    <source>
        <dbReference type="ARBA" id="ARBA00023303"/>
    </source>
</evidence>
<evidence type="ECO:0000256" key="5">
    <source>
        <dbReference type="ARBA" id="ARBA00022692"/>
    </source>
</evidence>
<keyword evidence="8 13" id="KW-1133">Transmembrane helix</keyword>
<evidence type="ECO:0000256" key="2">
    <source>
        <dbReference type="ARBA" id="ARBA00005766"/>
    </source>
</evidence>
<reference evidence="14 15" key="1">
    <citation type="journal article" date="2024" name="Nat. Commun.">
        <title>Phylogenomics reveals the evolutionary origins of lichenization in chlorophyte algae.</title>
        <authorList>
            <person name="Puginier C."/>
            <person name="Libourel C."/>
            <person name="Otte J."/>
            <person name="Skaloud P."/>
            <person name="Haon M."/>
            <person name="Grisel S."/>
            <person name="Petersen M."/>
            <person name="Berrin J.G."/>
            <person name="Delaux P.M."/>
            <person name="Dal Grande F."/>
            <person name="Keller J."/>
        </authorList>
    </citation>
    <scope>NUCLEOTIDE SEQUENCE [LARGE SCALE GENOMIC DNA]</scope>
    <source>
        <strain evidence="14 15">SAG 2523</strain>
    </source>
</reference>
<keyword evidence="9" id="KW-0406">Ion transport</keyword>
<feature type="transmembrane region" description="Helical" evidence="13">
    <location>
        <begin position="39"/>
        <end position="59"/>
    </location>
</feature>
<dbReference type="GO" id="GO:0012505">
    <property type="term" value="C:endomembrane system"/>
    <property type="evidence" value="ECO:0007669"/>
    <property type="project" value="UniProtKB-SubCell"/>
</dbReference>
<dbReference type="AlphaFoldDB" id="A0AAW1SQG5"/>
<evidence type="ECO:0000256" key="1">
    <source>
        <dbReference type="ARBA" id="ARBA00004127"/>
    </source>
</evidence>
<name>A0AAW1SQG5_9CHLO</name>
<keyword evidence="4" id="KW-0633">Potassium transport</keyword>
<organism evidence="14 15">
    <name type="scientific">Apatococcus fuscideae</name>
    <dbReference type="NCBI Taxonomy" id="2026836"/>
    <lineage>
        <taxon>Eukaryota</taxon>
        <taxon>Viridiplantae</taxon>
        <taxon>Chlorophyta</taxon>
        <taxon>core chlorophytes</taxon>
        <taxon>Trebouxiophyceae</taxon>
        <taxon>Chlorellales</taxon>
        <taxon>Chlorellaceae</taxon>
        <taxon>Apatococcus</taxon>
    </lineage>
</organism>
<evidence type="ECO:0000256" key="13">
    <source>
        <dbReference type="SAM" id="Phobius"/>
    </source>
</evidence>
<evidence type="ECO:0000313" key="15">
    <source>
        <dbReference type="Proteomes" id="UP001485043"/>
    </source>
</evidence>
<evidence type="ECO:0000256" key="10">
    <source>
        <dbReference type="ARBA" id="ARBA00023136"/>
    </source>
</evidence>
<keyword evidence="15" id="KW-1185">Reference proteome</keyword>
<evidence type="ECO:0000313" key="14">
    <source>
        <dbReference type="EMBL" id="KAK9853347.1"/>
    </source>
</evidence>
<comment type="similarity">
    <text evidence="2">Belongs to the TMEM38 family.</text>
</comment>
<evidence type="ECO:0000256" key="4">
    <source>
        <dbReference type="ARBA" id="ARBA00022538"/>
    </source>
</evidence>